<dbReference type="EMBL" id="JBHLZP010000872">
    <property type="protein sequence ID" value="MFB9839974.1"/>
    <property type="molecule type" value="Genomic_DNA"/>
</dbReference>
<feature type="compositionally biased region" description="Basic and acidic residues" evidence="1">
    <location>
        <begin position="115"/>
        <end position="139"/>
    </location>
</feature>
<gene>
    <name evidence="2" type="ORF">ACFFNX_48290</name>
</gene>
<keyword evidence="3" id="KW-1185">Reference proteome</keyword>
<proteinExistence type="predicted"/>
<reference evidence="2 3" key="1">
    <citation type="submission" date="2024-09" db="EMBL/GenBank/DDBJ databases">
        <authorList>
            <person name="Sun Q."/>
            <person name="Mori K."/>
        </authorList>
    </citation>
    <scope>NUCLEOTIDE SEQUENCE [LARGE SCALE GENOMIC DNA]</scope>
    <source>
        <strain evidence="2 3">TBRC 0563</strain>
    </source>
</reference>
<feature type="compositionally biased region" description="Basic and acidic residues" evidence="1">
    <location>
        <begin position="85"/>
        <end position="106"/>
    </location>
</feature>
<feature type="region of interest" description="Disordered" evidence="1">
    <location>
        <begin position="78"/>
        <end position="139"/>
    </location>
</feature>
<accession>A0ABV5Z0Z1</accession>
<evidence type="ECO:0000313" key="3">
    <source>
        <dbReference type="Proteomes" id="UP001589627"/>
    </source>
</evidence>
<comment type="caution">
    <text evidence="2">The sequence shown here is derived from an EMBL/GenBank/DDBJ whole genome shotgun (WGS) entry which is preliminary data.</text>
</comment>
<name>A0ABV5Z0Z1_9ACTN</name>
<evidence type="ECO:0000256" key="1">
    <source>
        <dbReference type="SAM" id="MobiDB-lite"/>
    </source>
</evidence>
<organism evidence="2 3">
    <name type="scientific">Actinoallomurus acaciae</name>
    <dbReference type="NCBI Taxonomy" id="502577"/>
    <lineage>
        <taxon>Bacteria</taxon>
        <taxon>Bacillati</taxon>
        <taxon>Actinomycetota</taxon>
        <taxon>Actinomycetes</taxon>
        <taxon>Streptosporangiales</taxon>
        <taxon>Thermomonosporaceae</taxon>
        <taxon>Actinoallomurus</taxon>
    </lineage>
</organism>
<dbReference type="RefSeq" id="WP_378213171.1">
    <property type="nucleotide sequence ID" value="NZ_JBHLZP010000872.1"/>
</dbReference>
<feature type="non-terminal residue" evidence="2">
    <location>
        <position position="139"/>
    </location>
</feature>
<protein>
    <submittedName>
        <fullName evidence="2">Uncharacterized protein</fullName>
    </submittedName>
</protein>
<evidence type="ECO:0000313" key="2">
    <source>
        <dbReference type="EMBL" id="MFB9839974.1"/>
    </source>
</evidence>
<dbReference type="Proteomes" id="UP001589627">
    <property type="component" value="Unassembled WGS sequence"/>
</dbReference>
<sequence>MKCGSQIAVAVVGGYVLGRSRKTRMALLLALAAAGGGKLPVGPEDLLRKTPLGGQIDKLTGDLRSQLVDAGVSVAKKAASGRIDSLSDRLQERAETMRSGTRRREEPAEEEEEAPERARPRRERGEPSRRRREEQGRRE</sequence>